<accession>A0A2W5RAW0</accession>
<keyword evidence="1 4" id="KW-0808">Transferase</keyword>
<dbReference type="EMBL" id="QFQD01000001">
    <property type="protein sequence ID" value="PZQ85959.1"/>
    <property type="molecule type" value="Genomic_DNA"/>
</dbReference>
<evidence type="ECO:0000256" key="1">
    <source>
        <dbReference type="ARBA" id="ARBA00022679"/>
    </source>
</evidence>
<dbReference type="GO" id="GO:0016747">
    <property type="term" value="F:acyltransferase activity, transferring groups other than amino-acyl groups"/>
    <property type="evidence" value="ECO:0007669"/>
    <property type="project" value="InterPro"/>
</dbReference>
<dbReference type="PANTHER" id="PTHR43877:SF1">
    <property type="entry name" value="ACETYLTRANSFERASE"/>
    <property type="match status" value="1"/>
</dbReference>
<dbReference type="Gene3D" id="3.40.630.30">
    <property type="match status" value="1"/>
</dbReference>
<dbReference type="InterPro" id="IPR000182">
    <property type="entry name" value="GNAT_dom"/>
</dbReference>
<feature type="domain" description="N-acetyltransferase" evidence="3">
    <location>
        <begin position="8"/>
        <end position="157"/>
    </location>
</feature>
<dbReference type="Pfam" id="PF13508">
    <property type="entry name" value="Acetyltransf_7"/>
    <property type="match status" value="1"/>
</dbReference>
<gene>
    <name evidence="4" type="ORF">DI549_00260</name>
</gene>
<dbReference type="InterPro" id="IPR016181">
    <property type="entry name" value="Acyl_CoA_acyltransferase"/>
</dbReference>
<dbReference type="SUPFAM" id="SSF55729">
    <property type="entry name" value="Acyl-CoA N-acyltransferases (Nat)"/>
    <property type="match status" value="1"/>
</dbReference>
<proteinExistence type="predicted"/>
<evidence type="ECO:0000259" key="3">
    <source>
        <dbReference type="PROSITE" id="PS51186"/>
    </source>
</evidence>
<evidence type="ECO:0000313" key="5">
    <source>
        <dbReference type="Proteomes" id="UP000248887"/>
    </source>
</evidence>
<reference evidence="4 5" key="1">
    <citation type="submission" date="2017-08" db="EMBL/GenBank/DDBJ databases">
        <title>Infants hospitalized years apart are colonized by the same room-sourced microbial strains.</title>
        <authorList>
            <person name="Brooks B."/>
            <person name="Olm M.R."/>
            <person name="Firek B.A."/>
            <person name="Baker R."/>
            <person name="Thomas B.C."/>
            <person name="Morowitz M.J."/>
            <person name="Banfield J.F."/>
        </authorList>
    </citation>
    <scope>NUCLEOTIDE SEQUENCE [LARGE SCALE GENOMIC DNA]</scope>
    <source>
        <strain evidence="4">S2_005_001_R2_27</strain>
    </source>
</reference>
<organism evidence="4 5">
    <name type="scientific">Ancylobacter novellus</name>
    <name type="common">Thiobacillus novellus</name>
    <dbReference type="NCBI Taxonomy" id="921"/>
    <lineage>
        <taxon>Bacteria</taxon>
        <taxon>Pseudomonadati</taxon>
        <taxon>Pseudomonadota</taxon>
        <taxon>Alphaproteobacteria</taxon>
        <taxon>Hyphomicrobiales</taxon>
        <taxon>Xanthobacteraceae</taxon>
        <taxon>Ancylobacter</taxon>
    </lineage>
</organism>
<comment type="caution">
    <text evidence="4">The sequence shown here is derived from an EMBL/GenBank/DDBJ whole genome shotgun (WGS) entry which is preliminary data.</text>
</comment>
<keyword evidence="2" id="KW-0012">Acyltransferase</keyword>
<dbReference type="PANTHER" id="PTHR43877">
    <property type="entry name" value="AMINOALKYLPHOSPHONATE N-ACETYLTRANSFERASE-RELATED-RELATED"/>
    <property type="match status" value="1"/>
</dbReference>
<dbReference type="Proteomes" id="UP000248887">
    <property type="component" value="Unassembled WGS sequence"/>
</dbReference>
<evidence type="ECO:0000256" key="2">
    <source>
        <dbReference type="ARBA" id="ARBA00023315"/>
    </source>
</evidence>
<evidence type="ECO:0000313" key="4">
    <source>
        <dbReference type="EMBL" id="PZQ85959.1"/>
    </source>
</evidence>
<dbReference type="AlphaFoldDB" id="A0A2W5RAW0"/>
<dbReference type="PROSITE" id="PS51186">
    <property type="entry name" value="GNAT"/>
    <property type="match status" value="1"/>
</dbReference>
<protein>
    <submittedName>
        <fullName evidence="4">N-acetyltransferase</fullName>
    </submittedName>
</protein>
<name>A0A2W5RAW0_ANCNO</name>
<dbReference type="InterPro" id="IPR050832">
    <property type="entry name" value="Bact_Acetyltransf"/>
</dbReference>
<sequence>MMADCTLSDLRDVPDFAASVADRVWRAWWKPAGVPLVALRARLDESLCPALARVPSSFVAHRHGAFLGTVALIASDMDERPQLSPWVAALWVEPEWRGQGIGAALVDHAAQAAFAAGHERVYLCATAPNAPYYLKIGWTRIERDVEGLDIFTLAAGR</sequence>
<dbReference type="CDD" id="cd04301">
    <property type="entry name" value="NAT_SF"/>
    <property type="match status" value="1"/>
</dbReference>